<dbReference type="AlphaFoldDB" id="A0A829PVZ1"/>
<dbReference type="EMBL" id="JAOF01000001">
    <property type="protein sequence ID" value="EUA44640.1"/>
    <property type="molecule type" value="Genomic_DNA"/>
</dbReference>
<feature type="domain" description="NAD-dependent epimerase/dehydratase" evidence="1">
    <location>
        <begin position="8"/>
        <end position="70"/>
    </location>
</feature>
<dbReference type="InterPro" id="IPR036291">
    <property type="entry name" value="NAD(P)-bd_dom_sf"/>
</dbReference>
<proteinExistence type="predicted"/>
<dbReference type="SUPFAM" id="SSF51735">
    <property type="entry name" value="NAD(P)-binding Rossmann-fold domains"/>
    <property type="match status" value="1"/>
</dbReference>
<protein>
    <submittedName>
        <fullName evidence="2">NAD dependent epimerase/dehydratase family protein</fullName>
    </submittedName>
</protein>
<evidence type="ECO:0000313" key="2">
    <source>
        <dbReference type="EMBL" id="EUA44640.1"/>
    </source>
</evidence>
<evidence type="ECO:0000259" key="1">
    <source>
        <dbReference type="Pfam" id="PF01370"/>
    </source>
</evidence>
<dbReference type="Proteomes" id="UP000020103">
    <property type="component" value="Unassembled WGS sequence"/>
</dbReference>
<gene>
    <name evidence="2" type="ORF">I543_2426</name>
</gene>
<sequence>MSDLKPKVLVIGASGALGRAVCDVFSARHWNVLRGLRTPDGQPDSVYVDLEDEQSVAEAMAGVDIVVNTVPLNYTAERIALTTGAKLLSLAITEMSAQQGLRNQYLRASGTVVLNAGLAPGVTNLVVNDLVSHDRYWKGRITIAVPCHGMDIGAPKGFGWCTRTSPHQEDTELTRDPMMRWSFRSPSRSVTRSASVGPNETTAGCSGWPPDVWFVRTATSTTGGSTPGLCV</sequence>
<dbReference type="InterPro" id="IPR001509">
    <property type="entry name" value="Epimerase_deHydtase"/>
</dbReference>
<evidence type="ECO:0000313" key="3">
    <source>
        <dbReference type="Proteomes" id="UP000020103"/>
    </source>
</evidence>
<name>A0A829PVZ1_9MYCO</name>
<reference evidence="2 3" key="1">
    <citation type="submission" date="2013-12" db="EMBL/GenBank/DDBJ databases">
        <authorList>
            <person name="Madinger N."/>
            <person name="Lenaerts A."/>
            <person name="Ordway D."/>
            <person name="DeGroote M.A."/>
            <person name="Parker T."/>
            <person name="Sizemore C."/>
            <person name="Tallon L.J."/>
            <person name="Sadzewicz L.K."/>
            <person name="Sengamalay N."/>
            <person name="Fraser C.M."/>
            <person name="Hine E."/>
            <person name="Shefchek K.A."/>
            <person name="Das S.P."/>
            <person name="Tettelin H."/>
        </authorList>
    </citation>
    <scope>NUCLEOTIDE SEQUENCE [LARGE SCALE GENOMIC DNA]</scope>
    <source>
        <strain evidence="2 3">21</strain>
    </source>
</reference>
<accession>A0A829PVZ1</accession>
<dbReference type="Pfam" id="PF01370">
    <property type="entry name" value="Epimerase"/>
    <property type="match status" value="1"/>
</dbReference>
<comment type="caution">
    <text evidence="2">The sequence shown here is derived from an EMBL/GenBank/DDBJ whole genome shotgun (WGS) entry which is preliminary data.</text>
</comment>
<organism evidence="2 3">
    <name type="scientific">Mycobacteroides abscessus 21</name>
    <dbReference type="NCBI Taxonomy" id="1299324"/>
    <lineage>
        <taxon>Bacteria</taxon>
        <taxon>Bacillati</taxon>
        <taxon>Actinomycetota</taxon>
        <taxon>Actinomycetes</taxon>
        <taxon>Mycobacteriales</taxon>
        <taxon>Mycobacteriaceae</taxon>
        <taxon>Mycobacteroides</taxon>
        <taxon>Mycobacteroides abscessus</taxon>
    </lineage>
</organism>
<dbReference type="Gene3D" id="3.40.50.720">
    <property type="entry name" value="NAD(P)-binding Rossmann-like Domain"/>
    <property type="match status" value="1"/>
</dbReference>